<feature type="transmembrane region" description="Helical" evidence="1">
    <location>
        <begin position="147"/>
        <end position="169"/>
    </location>
</feature>
<protein>
    <recommendedName>
        <fullName evidence="4">Glycerophosphoryl diester phosphodiesterase family protein</fullName>
    </recommendedName>
</protein>
<evidence type="ECO:0000256" key="1">
    <source>
        <dbReference type="SAM" id="Phobius"/>
    </source>
</evidence>
<feature type="transmembrane region" description="Helical" evidence="1">
    <location>
        <begin position="70"/>
        <end position="90"/>
    </location>
</feature>
<name>A0A2U0U0A4_9BACT</name>
<keyword evidence="1" id="KW-1133">Transmembrane helix</keyword>
<evidence type="ECO:0000313" key="3">
    <source>
        <dbReference type="Proteomes" id="UP000245870"/>
    </source>
</evidence>
<reference evidence="2 3" key="1">
    <citation type="submission" date="2018-05" db="EMBL/GenBank/DDBJ databases">
        <title>Genomic Encyclopedia of Type Strains, Phase IV (KMG-IV): sequencing the most valuable type-strain genomes for metagenomic binning, comparative biology and taxonomic classification.</title>
        <authorList>
            <person name="Goeker M."/>
        </authorList>
    </citation>
    <scope>NUCLEOTIDE SEQUENCE [LARGE SCALE GENOMIC DNA]</scope>
    <source>
        <strain evidence="2 3">DSM 100333</strain>
    </source>
</reference>
<proteinExistence type="predicted"/>
<dbReference type="RefSeq" id="WP_116617178.1">
    <property type="nucleotide sequence ID" value="NZ_CAMPWS010000001.1"/>
</dbReference>
<feature type="transmembrane region" description="Helical" evidence="1">
    <location>
        <begin position="247"/>
        <end position="278"/>
    </location>
</feature>
<dbReference type="EMBL" id="QENY01000020">
    <property type="protein sequence ID" value="PVX49338.1"/>
    <property type="molecule type" value="Genomic_DNA"/>
</dbReference>
<keyword evidence="3" id="KW-1185">Reference proteome</keyword>
<organism evidence="2 3">
    <name type="scientific">Hallella colorans</name>
    <dbReference type="NCBI Taxonomy" id="1703337"/>
    <lineage>
        <taxon>Bacteria</taxon>
        <taxon>Pseudomonadati</taxon>
        <taxon>Bacteroidota</taxon>
        <taxon>Bacteroidia</taxon>
        <taxon>Bacteroidales</taxon>
        <taxon>Prevotellaceae</taxon>
        <taxon>Hallella</taxon>
    </lineage>
</organism>
<dbReference type="Proteomes" id="UP000245870">
    <property type="component" value="Unassembled WGS sequence"/>
</dbReference>
<feature type="transmembrane region" description="Helical" evidence="1">
    <location>
        <begin position="196"/>
        <end position="218"/>
    </location>
</feature>
<keyword evidence="1" id="KW-0472">Membrane</keyword>
<comment type="caution">
    <text evidence="2">The sequence shown here is derived from an EMBL/GenBank/DDBJ whole genome shotgun (WGS) entry which is preliminary data.</text>
</comment>
<gene>
    <name evidence="2" type="ORF">C7379_12032</name>
</gene>
<evidence type="ECO:0000313" key="2">
    <source>
        <dbReference type="EMBL" id="PVX49338.1"/>
    </source>
</evidence>
<evidence type="ECO:0008006" key="4">
    <source>
        <dbReference type="Google" id="ProtNLM"/>
    </source>
</evidence>
<dbReference type="AlphaFoldDB" id="A0A2U0U0A4"/>
<sequence>METELYKTRGLAKCVKAAYELFCGNLKTIIRLTWMPALLLGICAAAGQLLASSELFANMVGGHTQKLLTIAPIGIILAIAILTGVTWLGARMATLLNDATFKTNLARMAKLVGLITVIVIALAITLLAIGSMPLIAPDTIVTPQKVWLAMALPTLVAMVACVVLLPIAYTMMKYCIETGTKLGAIFGKPYRQGWRYWAFLFTLSLLVSIIMGIIAAVIKMPIVITAMADAISLQGQAMGDESGLPTYFSAIVVLANIIGVFMWCYVATWGLLAFYYAYGSIEAKLKLKN</sequence>
<accession>A0A2U0U0A4</accession>
<keyword evidence="1" id="KW-0812">Transmembrane</keyword>
<feature type="transmembrane region" description="Helical" evidence="1">
    <location>
        <begin position="111"/>
        <end position="135"/>
    </location>
</feature>
<dbReference type="OrthoDB" id="1081968at2"/>
<feature type="transmembrane region" description="Helical" evidence="1">
    <location>
        <begin position="32"/>
        <end position="50"/>
    </location>
</feature>